<evidence type="ECO:0000256" key="4">
    <source>
        <dbReference type="ARBA" id="ARBA00022692"/>
    </source>
</evidence>
<dbReference type="GO" id="GO:0005886">
    <property type="term" value="C:plasma membrane"/>
    <property type="evidence" value="ECO:0007669"/>
    <property type="project" value="UniProtKB-SubCell"/>
</dbReference>
<evidence type="ECO:0000256" key="2">
    <source>
        <dbReference type="ARBA" id="ARBA00022448"/>
    </source>
</evidence>
<keyword evidence="2 7" id="KW-0813">Transport</keyword>
<dbReference type="InterPro" id="IPR051393">
    <property type="entry name" value="ABC_transporter_permease"/>
</dbReference>
<name>A0AB39BI70_9MICO</name>
<dbReference type="InterPro" id="IPR035906">
    <property type="entry name" value="MetI-like_sf"/>
</dbReference>
<dbReference type="EMBL" id="CP162511">
    <property type="protein sequence ID" value="XDI05833.1"/>
    <property type="molecule type" value="Genomic_DNA"/>
</dbReference>
<evidence type="ECO:0000256" key="5">
    <source>
        <dbReference type="ARBA" id="ARBA00022989"/>
    </source>
</evidence>
<evidence type="ECO:0000256" key="6">
    <source>
        <dbReference type="ARBA" id="ARBA00023136"/>
    </source>
</evidence>
<accession>A0AB39BI70</accession>
<evidence type="ECO:0000256" key="3">
    <source>
        <dbReference type="ARBA" id="ARBA00022475"/>
    </source>
</evidence>
<dbReference type="InterPro" id="IPR000515">
    <property type="entry name" value="MetI-like"/>
</dbReference>
<feature type="domain" description="ABC transmembrane type-1" evidence="8">
    <location>
        <begin position="77"/>
        <end position="285"/>
    </location>
</feature>
<keyword evidence="4 7" id="KW-0812">Transmembrane</keyword>
<feature type="transmembrane region" description="Helical" evidence="7">
    <location>
        <begin position="81"/>
        <end position="102"/>
    </location>
</feature>
<comment type="similarity">
    <text evidence="7">Belongs to the binding-protein-dependent transport system permease family.</text>
</comment>
<gene>
    <name evidence="9" type="ORF">ABFY20_01700</name>
</gene>
<evidence type="ECO:0000259" key="8">
    <source>
        <dbReference type="PROSITE" id="PS50928"/>
    </source>
</evidence>
<dbReference type="PROSITE" id="PS50928">
    <property type="entry name" value="ABC_TM1"/>
    <property type="match status" value="1"/>
</dbReference>
<feature type="transmembrane region" description="Helical" evidence="7">
    <location>
        <begin position="267"/>
        <end position="288"/>
    </location>
</feature>
<dbReference type="GO" id="GO:0055085">
    <property type="term" value="P:transmembrane transport"/>
    <property type="evidence" value="ECO:0007669"/>
    <property type="project" value="InterPro"/>
</dbReference>
<dbReference type="PANTHER" id="PTHR30193:SF37">
    <property type="entry name" value="INNER MEMBRANE ABC TRANSPORTER PERMEASE PROTEIN YCJO"/>
    <property type="match status" value="1"/>
</dbReference>
<feature type="transmembrane region" description="Helical" evidence="7">
    <location>
        <begin position="20"/>
        <end position="39"/>
    </location>
</feature>
<feature type="transmembrane region" description="Helical" evidence="7">
    <location>
        <begin position="212"/>
        <end position="231"/>
    </location>
</feature>
<evidence type="ECO:0000313" key="9">
    <source>
        <dbReference type="EMBL" id="XDI05833.1"/>
    </source>
</evidence>
<feature type="transmembrane region" description="Helical" evidence="7">
    <location>
        <begin position="160"/>
        <end position="182"/>
    </location>
</feature>
<reference evidence="9" key="1">
    <citation type="submission" date="2024-05" db="EMBL/GenBank/DDBJ databases">
        <title>Herbiconiux sp. A18JL235.</title>
        <authorList>
            <person name="Zhang G."/>
        </authorList>
    </citation>
    <scope>NUCLEOTIDE SEQUENCE</scope>
    <source>
        <strain evidence="9">A18JL235</strain>
    </source>
</reference>
<evidence type="ECO:0000256" key="1">
    <source>
        <dbReference type="ARBA" id="ARBA00004651"/>
    </source>
</evidence>
<comment type="subcellular location">
    <subcellularLocation>
        <location evidence="1 7">Cell membrane</location>
        <topology evidence="1 7">Multi-pass membrane protein</topology>
    </subcellularLocation>
</comment>
<dbReference type="PANTHER" id="PTHR30193">
    <property type="entry name" value="ABC TRANSPORTER PERMEASE PROTEIN"/>
    <property type="match status" value="1"/>
</dbReference>
<protein>
    <submittedName>
        <fullName evidence="9">Carbohydrate ABC transporter permease</fullName>
    </submittedName>
</protein>
<dbReference type="CDD" id="cd06261">
    <property type="entry name" value="TM_PBP2"/>
    <property type="match status" value="1"/>
</dbReference>
<keyword evidence="3" id="KW-1003">Cell membrane</keyword>
<dbReference type="SUPFAM" id="SSF161098">
    <property type="entry name" value="MetI-like"/>
    <property type="match status" value="1"/>
</dbReference>
<sequence>MTVAQKGARRRSSVAGARGWTLLFLAPVTIGIAVVYYAALQGIALGFTDWNVISDPEVIGLQNYQTLVNDPRFWTAIRNTMGIVLITVPVKLAIGLVFALALNRVIRFGNFFRLALFFPFTCSVVAVSFIWKYFYDADGALNRIREAFGWGKIAWMDPSIALWSVSAMIVWSGVGYIALLFLSGLQSIPRQYYEAAIIDGAGAFARFRHITLPLLTPTTFFLVVISLIAAFQTFGEVYILVGPLDSTLTLMSYIYERAFAGFEMGYASAISAVLIGLILIVTLVQLWMQRRWVSYDN</sequence>
<dbReference type="RefSeq" id="WP_368498222.1">
    <property type="nucleotide sequence ID" value="NZ_CP162511.1"/>
</dbReference>
<dbReference type="AlphaFoldDB" id="A0AB39BI70"/>
<organism evidence="9">
    <name type="scientific">Herbiconiux sp. A18JL235</name>
    <dbReference type="NCBI Taxonomy" id="3152363"/>
    <lineage>
        <taxon>Bacteria</taxon>
        <taxon>Bacillati</taxon>
        <taxon>Actinomycetota</taxon>
        <taxon>Actinomycetes</taxon>
        <taxon>Micrococcales</taxon>
        <taxon>Microbacteriaceae</taxon>
        <taxon>Herbiconiux</taxon>
    </lineage>
</organism>
<dbReference type="Pfam" id="PF00528">
    <property type="entry name" value="BPD_transp_1"/>
    <property type="match status" value="1"/>
</dbReference>
<keyword evidence="6 7" id="KW-0472">Membrane</keyword>
<keyword evidence="5 7" id="KW-1133">Transmembrane helix</keyword>
<feature type="transmembrane region" description="Helical" evidence="7">
    <location>
        <begin position="114"/>
        <end position="134"/>
    </location>
</feature>
<proteinExistence type="inferred from homology"/>
<dbReference type="Gene3D" id="1.10.3720.10">
    <property type="entry name" value="MetI-like"/>
    <property type="match status" value="1"/>
</dbReference>
<evidence type="ECO:0000256" key="7">
    <source>
        <dbReference type="RuleBase" id="RU363032"/>
    </source>
</evidence>